<feature type="transmembrane region" description="Helical" evidence="10">
    <location>
        <begin position="6"/>
        <end position="27"/>
    </location>
</feature>
<keyword evidence="7 10" id="KW-0472">Membrane</keyword>
<keyword evidence="2" id="KW-0813">Transport</keyword>
<dbReference type="InterPro" id="IPR043428">
    <property type="entry name" value="LivM-like"/>
</dbReference>
<evidence type="ECO:0000256" key="5">
    <source>
        <dbReference type="ARBA" id="ARBA00022970"/>
    </source>
</evidence>
<dbReference type="Proteomes" id="UP000305282">
    <property type="component" value="Unassembled WGS sequence"/>
</dbReference>
<feature type="transmembrane region" description="Helical" evidence="10">
    <location>
        <begin position="34"/>
        <end position="51"/>
    </location>
</feature>
<sequence>MTTYVAAMLLGLGPGAVYAALGLGLVLTYRASGVINIAHGAVAMYATYQYAELREVGDLVLPVVGVPPRIHLTDTPTFGLALSVSLTMAALLALASYLLVFRPLRRAQPMMTVVAAVGLTIALQAVAVIQFGSDNRFLDPVLPQSPLHLLGVTVPSDRLLLAGLVVVAAAGLWATSRWTMFGLATRAVADDDETTALLGRRPGWIAAVNWMLAAVLAALAGVLVAPISALNPTSYSLFVVPALAAALLGGLSSFGLTVAGALGLGVAQGLLLPLQQDVGWLNQPGLRALLPMILVLAVAGRRGTLIPGRGAAAVVSVPLPVVEPPRRPLGGLLFGVSVGIVALFLLTGSWRLGLERSLAGAVVCLSFVVLTGYVGQLSLAQMSLAGVAGFLLARLEGELGVPFPIAPLIATFAAAVAGLFIGVVSRRLRGVDLALITLVAGVAIQEAVFGNPLVTGGLAGSSVSNPKIFGLDLGLSGAGFPRVQYGLLALAVLAASGYGVARLRTADLGRRMLAVRANERSAAAVGIDVRRTKVLAFTLSAALAGLGGCLIGYGQGRLSFDSFGVTASLFFLAIAAVGGVTSVGGALVGGLLVPGGLAFTALDRVAGLGEYQQVLCGLAVVVLAVLRPAGLVYRPGHAGRRVGPGQPRRTGWPGGKLRPGRTARPGGEVPPGRGEPADQQGGHGLGPRSPEGVDGGPPRPAEGNRPGLTAHPVNPGGVS</sequence>
<evidence type="ECO:0000256" key="3">
    <source>
        <dbReference type="ARBA" id="ARBA00022475"/>
    </source>
</evidence>
<dbReference type="CDD" id="cd06581">
    <property type="entry name" value="TM_PBP1_LivM_like"/>
    <property type="match status" value="1"/>
</dbReference>
<accession>A0A4S5ERC1</accession>
<feature type="transmembrane region" description="Helical" evidence="10">
    <location>
        <begin position="399"/>
        <end position="421"/>
    </location>
</feature>
<dbReference type="EMBL" id="SSXH01000142">
    <property type="protein sequence ID" value="THJ74985.1"/>
    <property type="molecule type" value="Genomic_DNA"/>
</dbReference>
<keyword evidence="6 10" id="KW-1133">Transmembrane helix</keyword>
<dbReference type="RefSeq" id="WP_136447637.1">
    <property type="nucleotide sequence ID" value="NZ_SSXH01000142.1"/>
</dbReference>
<keyword evidence="4 10" id="KW-0812">Transmembrane</keyword>
<comment type="caution">
    <text evidence="11">The sequence shown here is derived from an EMBL/GenBank/DDBJ whole genome shotgun (WGS) entry which is preliminary data.</text>
</comment>
<evidence type="ECO:0000256" key="10">
    <source>
        <dbReference type="SAM" id="Phobius"/>
    </source>
</evidence>
<feature type="transmembrane region" description="Helical" evidence="10">
    <location>
        <begin position="159"/>
        <end position="176"/>
    </location>
</feature>
<keyword evidence="3" id="KW-1003">Cell membrane</keyword>
<dbReference type="CDD" id="cd06582">
    <property type="entry name" value="TM_PBP1_LivH_like"/>
    <property type="match status" value="1"/>
</dbReference>
<protein>
    <submittedName>
        <fullName evidence="11">ABC transporter permease</fullName>
    </submittedName>
</protein>
<proteinExistence type="inferred from homology"/>
<feature type="compositionally biased region" description="Low complexity" evidence="9">
    <location>
        <begin position="664"/>
        <end position="674"/>
    </location>
</feature>
<gene>
    <name evidence="11" type="ORF">E7Y31_08160</name>
</gene>
<evidence type="ECO:0000256" key="6">
    <source>
        <dbReference type="ARBA" id="ARBA00022989"/>
    </source>
</evidence>
<dbReference type="GO" id="GO:0015658">
    <property type="term" value="F:branched-chain amino acid transmembrane transporter activity"/>
    <property type="evidence" value="ECO:0007669"/>
    <property type="project" value="InterPro"/>
</dbReference>
<name>A0A4S5ERC1_9ACTN</name>
<evidence type="ECO:0000313" key="11">
    <source>
        <dbReference type="EMBL" id="THJ74985.1"/>
    </source>
</evidence>
<dbReference type="InterPro" id="IPR052157">
    <property type="entry name" value="BCAA_transport_permease"/>
</dbReference>
<evidence type="ECO:0000256" key="8">
    <source>
        <dbReference type="ARBA" id="ARBA00037998"/>
    </source>
</evidence>
<dbReference type="PANTHER" id="PTHR11795:SF450">
    <property type="entry name" value="ABC TRANSPORTER PERMEASE PROTEIN"/>
    <property type="match status" value="1"/>
</dbReference>
<keyword evidence="5" id="KW-0029">Amino-acid transport</keyword>
<dbReference type="InterPro" id="IPR001851">
    <property type="entry name" value="ABC_transp_permease"/>
</dbReference>
<feature type="transmembrane region" description="Helical" evidence="10">
    <location>
        <begin position="483"/>
        <end position="501"/>
    </location>
</feature>
<comment type="subcellular location">
    <subcellularLocation>
        <location evidence="1">Cell membrane</location>
        <topology evidence="1">Multi-pass membrane protein</topology>
    </subcellularLocation>
</comment>
<dbReference type="AlphaFoldDB" id="A0A4S5ERC1"/>
<feature type="transmembrane region" description="Helical" evidence="10">
    <location>
        <begin position="328"/>
        <end position="346"/>
    </location>
</feature>
<feature type="transmembrane region" description="Helical" evidence="10">
    <location>
        <begin position="614"/>
        <end position="633"/>
    </location>
</feature>
<evidence type="ECO:0000313" key="12">
    <source>
        <dbReference type="Proteomes" id="UP000305282"/>
    </source>
</evidence>
<feature type="transmembrane region" description="Helical" evidence="10">
    <location>
        <begin position="113"/>
        <end position="133"/>
    </location>
</feature>
<feature type="transmembrane region" description="Helical" evidence="10">
    <location>
        <begin position="569"/>
        <end position="602"/>
    </location>
</feature>
<keyword evidence="12" id="KW-1185">Reference proteome</keyword>
<feature type="transmembrane region" description="Helical" evidence="10">
    <location>
        <begin position="242"/>
        <end position="267"/>
    </location>
</feature>
<evidence type="ECO:0000256" key="7">
    <source>
        <dbReference type="ARBA" id="ARBA00023136"/>
    </source>
</evidence>
<feature type="transmembrane region" description="Helical" evidence="10">
    <location>
        <begin position="433"/>
        <end position="454"/>
    </location>
</feature>
<dbReference type="Pfam" id="PF02653">
    <property type="entry name" value="BPD_transp_2"/>
    <property type="match status" value="2"/>
</dbReference>
<feature type="transmembrane region" description="Helical" evidence="10">
    <location>
        <begin position="358"/>
        <end position="379"/>
    </location>
</feature>
<evidence type="ECO:0000256" key="2">
    <source>
        <dbReference type="ARBA" id="ARBA00022448"/>
    </source>
</evidence>
<evidence type="ECO:0000256" key="4">
    <source>
        <dbReference type="ARBA" id="ARBA00022692"/>
    </source>
</evidence>
<dbReference type="OrthoDB" id="3396710at2"/>
<dbReference type="PANTHER" id="PTHR11795">
    <property type="entry name" value="BRANCHED-CHAIN AMINO ACID TRANSPORT SYSTEM PERMEASE PROTEIN LIVH"/>
    <property type="match status" value="1"/>
</dbReference>
<evidence type="ECO:0000256" key="9">
    <source>
        <dbReference type="SAM" id="MobiDB-lite"/>
    </source>
</evidence>
<comment type="similarity">
    <text evidence="8">Belongs to the binding-protein-dependent transport system permease family. LivHM subfamily.</text>
</comment>
<feature type="region of interest" description="Disordered" evidence="9">
    <location>
        <begin position="636"/>
        <end position="719"/>
    </location>
</feature>
<feature type="transmembrane region" description="Helical" evidence="10">
    <location>
        <begin position="78"/>
        <end position="101"/>
    </location>
</feature>
<feature type="transmembrane region" description="Helical" evidence="10">
    <location>
        <begin position="288"/>
        <end position="308"/>
    </location>
</feature>
<evidence type="ECO:0000256" key="1">
    <source>
        <dbReference type="ARBA" id="ARBA00004651"/>
    </source>
</evidence>
<reference evidence="11 12" key="1">
    <citation type="submission" date="2019-04" db="EMBL/GenBank/DDBJ databases">
        <title>Draft genome sequences for three unisolated Alnus-infective Frankia Sp+ strains, AgTrS, AiOr and AvVan, the first sequenced Frankia strains able to sporulate in-planta.</title>
        <authorList>
            <person name="Bethencourt L."/>
            <person name="Vautrin F."/>
            <person name="Taib N."/>
            <person name="Dubost A."/>
            <person name="Castro-Garcia L."/>
            <person name="Imbaud O."/>
            <person name="Abrouk D."/>
            <person name="Fournier P."/>
            <person name="Briolay J."/>
            <person name="Nguyen A."/>
            <person name="Normand P."/>
            <person name="Fernandez M.P."/>
            <person name="Brochier-Armanet C."/>
            <person name="Herrera-Belaroussi A."/>
        </authorList>
    </citation>
    <scope>NUCLEOTIDE SEQUENCE [LARGE SCALE GENOMIC DNA]</scope>
    <source>
        <strain evidence="11 12">AvVan</strain>
    </source>
</reference>
<dbReference type="GO" id="GO:0005886">
    <property type="term" value="C:plasma membrane"/>
    <property type="evidence" value="ECO:0007669"/>
    <property type="project" value="UniProtKB-SubCell"/>
</dbReference>
<feature type="transmembrane region" description="Helical" evidence="10">
    <location>
        <begin position="210"/>
        <end position="230"/>
    </location>
</feature>
<feature type="transmembrane region" description="Helical" evidence="10">
    <location>
        <begin position="534"/>
        <end position="554"/>
    </location>
</feature>
<dbReference type="GO" id="GO:0006865">
    <property type="term" value="P:amino acid transport"/>
    <property type="evidence" value="ECO:0007669"/>
    <property type="project" value="UniProtKB-KW"/>
</dbReference>
<organism evidence="11 12">
    <name type="scientific">Candidatus Frankia alpina</name>
    <dbReference type="NCBI Taxonomy" id="2699483"/>
    <lineage>
        <taxon>Bacteria</taxon>
        <taxon>Bacillati</taxon>
        <taxon>Actinomycetota</taxon>
        <taxon>Actinomycetes</taxon>
        <taxon>Frankiales</taxon>
        <taxon>Frankiaceae</taxon>
        <taxon>Frankia</taxon>
    </lineage>
</organism>